<keyword evidence="1" id="KW-0472">Membrane</keyword>
<reference evidence="3" key="1">
    <citation type="submission" date="2019-06" db="EMBL/GenBank/DDBJ databases">
        <authorList>
            <person name="Zheng W."/>
        </authorList>
    </citation>
    <scope>NUCLEOTIDE SEQUENCE</scope>
    <source>
        <strain evidence="3">QDHG01</strain>
    </source>
</reference>
<protein>
    <submittedName>
        <fullName evidence="3">Uncharacterized protein</fullName>
    </submittedName>
</protein>
<dbReference type="Proteomes" id="UP000785679">
    <property type="component" value="Unassembled WGS sequence"/>
</dbReference>
<dbReference type="AlphaFoldDB" id="A0A8J8TAP7"/>
<proteinExistence type="predicted"/>
<gene>
    <name evidence="3" type="ORF">FGO68_gene4707</name>
</gene>
<accession>A0A8J8TAP7</accession>
<evidence type="ECO:0000313" key="4">
    <source>
        <dbReference type="Proteomes" id="UP000785679"/>
    </source>
</evidence>
<keyword evidence="2" id="KW-0732">Signal</keyword>
<sequence>MVPIAAPLSPPLTKMTSSLLLLALIPKLITAVDLLEVTCLVLVSCAAFYMGLSMLCIFSVSRLSQRCQDARTTTAGSLFYKGWDAASCLLADEFECDVLVVSLGEGT</sequence>
<keyword evidence="4" id="KW-1185">Reference proteome</keyword>
<keyword evidence="1" id="KW-1133">Transmembrane helix</keyword>
<feature type="signal peptide" evidence="2">
    <location>
        <begin position="1"/>
        <end position="31"/>
    </location>
</feature>
<feature type="transmembrane region" description="Helical" evidence="1">
    <location>
        <begin position="41"/>
        <end position="61"/>
    </location>
</feature>
<evidence type="ECO:0000256" key="2">
    <source>
        <dbReference type="SAM" id="SignalP"/>
    </source>
</evidence>
<dbReference type="EMBL" id="RRYP01000199">
    <property type="protein sequence ID" value="TNV87845.1"/>
    <property type="molecule type" value="Genomic_DNA"/>
</dbReference>
<keyword evidence="1" id="KW-0812">Transmembrane</keyword>
<evidence type="ECO:0000256" key="1">
    <source>
        <dbReference type="SAM" id="Phobius"/>
    </source>
</evidence>
<organism evidence="3 4">
    <name type="scientific">Halteria grandinella</name>
    <dbReference type="NCBI Taxonomy" id="5974"/>
    <lineage>
        <taxon>Eukaryota</taxon>
        <taxon>Sar</taxon>
        <taxon>Alveolata</taxon>
        <taxon>Ciliophora</taxon>
        <taxon>Intramacronucleata</taxon>
        <taxon>Spirotrichea</taxon>
        <taxon>Stichotrichia</taxon>
        <taxon>Sporadotrichida</taxon>
        <taxon>Halteriidae</taxon>
        <taxon>Halteria</taxon>
    </lineage>
</organism>
<comment type="caution">
    <text evidence="3">The sequence shown here is derived from an EMBL/GenBank/DDBJ whole genome shotgun (WGS) entry which is preliminary data.</text>
</comment>
<evidence type="ECO:0000313" key="3">
    <source>
        <dbReference type="EMBL" id="TNV87845.1"/>
    </source>
</evidence>
<feature type="chain" id="PRO_5035270771" evidence="2">
    <location>
        <begin position="32"/>
        <end position="107"/>
    </location>
</feature>
<name>A0A8J8TAP7_HALGN</name>